<dbReference type="InterPro" id="IPR025736">
    <property type="entry name" value="PucR_C-HTH_dom"/>
</dbReference>
<name>A0A1T4Y8P9_9MICO</name>
<dbReference type="Pfam" id="PF07905">
    <property type="entry name" value="PucR"/>
    <property type="match status" value="1"/>
</dbReference>
<reference evidence="4" key="1">
    <citation type="submission" date="2017-02" db="EMBL/GenBank/DDBJ databases">
        <authorList>
            <person name="Varghese N."/>
            <person name="Submissions S."/>
        </authorList>
    </citation>
    <scope>NUCLEOTIDE SEQUENCE [LARGE SCALE GENOMIC DNA]</scope>
    <source>
        <strain evidence="4">VKM Ac-2052</strain>
    </source>
</reference>
<dbReference type="PANTHER" id="PTHR33744">
    <property type="entry name" value="CARBOHYDRATE DIACID REGULATOR"/>
    <property type="match status" value="1"/>
</dbReference>
<evidence type="ECO:0000313" key="4">
    <source>
        <dbReference type="Proteomes" id="UP000189735"/>
    </source>
</evidence>
<gene>
    <name evidence="3" type="ORF">SAMN06295879_2463</name>
</gene>
<sequence>MPTSLRTLLADERFHLRLLAGSGLAQLDAPISWVHSSDFPDPTPWLAAGQVLLTDGDQMRPGTAEADIDAYVARLCDRGILGLGFATGIIHDDVPAALVRSCEARGIPLFDVADRTPFIAIIRAVADVIALDQRERLEWSLDAQRSIALAALRPDGLDAILAELERRLGCWVVLFDSLGDEARSSPDRRMPASLQQRVQDAVGQVLAKGSRAGARLSAADGSVILQTLGTGGSLRGVLALGTPAPLDGAGTDLVTSVIALASIALEQSRALEGARRDLRSGLFELLLEGNVAVAQRTAERLWGELPAEPLTITIAAAADVPESLLTELELMAERRRGAVFFAERDDDVVLVSAAGEGVLPAQLERRSIRSGTSGPIGWTQLGRGLVEARRALASTTQERPSVSFVELAGSGVLGFLAQAGAGDVAARVLEPLTASGRPDVELLLTSAATWLNANGAWDPAAKALGVHRHTLRARLAIVQQLLGLDLDRFADRAELWAALTFADVRAQPEP</sequence>
<evidence type="ECO:0000313" key="3">
    <source>
        <dbReference type="EMBL" id="SKA97878.1"/>
    </source>
</evidence>
<dbReference type="InterPro" id="IPR012914">
    <property type="entry name" value="PucR_dom"/>
</dbReference>
<dbReference type="PANTHER" id="PTHR33744:SF1">
    <property type="entry name" value="DNA-BINDING TRANSCRIPTIONAL ACTIVATOR ADER"/>
    <property type="match status" value="1"/>
</dbReference>
<feature type="domain" description="Purine catabolism PurC-like" evidence="1">
    <location>
        <begin position="8"/>
        <end position="129"/>
    </location>
</feature>
<feature type="domain" description="PucR C-terminal helix-turn-helix" evidence="2">
    <location>
        <begin position="443"/>
        <end position="499"/>
    </location>
</feature>
<organism evidence="3 4">
    <name type="scientific">Agreia bicolorata</name>
    <dbReference type="NCBI Taxonomy" id="110935"/>
    <lineage>
        <taxon>Bacteria</taxon>
        <taxon>Bacillati</taxon>
        <taxon>Actinomycetota</taxon>
        <taxon>Actinomycetes</taxon>
        <taxon>Micrococcales</taxon>
        <taxon>Microbacteriaceae</taxon>
        <taxon>Agreia</taxon>
    </lineage>
</organism>
<evidence type="ECO:0000259" key="1">
    <source>
        <dbReference type="Pfam" id="PF07905"/>
    </source>
</evidence>
<dbReference type="Proteomes" id="UP000189735">
    <property type="component" value="Unassembled WGS sequence"/>
</dbReference>
<dbReference type="Gene3D" id="1.10.10.2840">
    <property type="entry name" value="PucR C-terminal helix-turn-helix domain"/>
    <property type="match status" value="1"/>
</dbReference>
<protein>
    <submittedName>
        <fullName evidence="3">Purine catabolism regulatory protein</fullName>
    </submittedName>
</protein>
<dbReference type="InterPro" id="IPR042070">
    <property type="entry name" value="PucR_C-HTH_sf"/>
</dbReference>
<accession>A0A1T4Y8P9</accession>
<dbReference type="EMBL" id="FUYG01000006">
    <property type="protein sequence ID" value="SKA97878.1"/>
    <property type="molecule type" value="Genomic_DNA"/>
</dbReference>
<dbReference type="Pfam" id="PF13556">
    <property type="entry name" value="HTH_30"/>
    <property type="match status" value="1"/>
</dbReference>
<dbReference type="AlphaFoldDB" id="A0A1T4Y8P9"/>
<proteinExistence type="predicted"/>
<dbReference type="InterPro" id="IPR051448">
    <property type="entry name" value="CdaR-like_regulators"/>
</dbReference>
<dbReference type="RefSeq" id="WP_078714660.1">
    <property type="nucleotide sequence ID" value="NZ_FUYG01000006.1"/>
</dbReference>
<evidence type="ECO:0000259" key="2">
    <source>
        <dbReference type="Pfam" id="PF13556"/>
    </source>
</evidence>